<name>A0ABW3FKY0_9HYPH</name>
<organism evidence="1 2">
    <name type="scientific">Pseudahrensia aquimaris</name>
    <dbReference type="NCBI Taxonomy" id="744461"/>
    <lineage>
        <taxon>Bacteria</taxon>
        <taxon>Pseudomonadati</taxon>
        <taxon>Pseudomonadota</taxon>
        <taxon>Alphaproteobacteria</taxon>
        <taxon>Hyphomicrobiales</taxon>
        <taxon>Ahrensiaceae</taxon>
        <taxon>Pseudahrensia</taxon>
    </lineage>
</organism>
<accession>A0ABW3FKY0</accession>
<dbReference type="SUPFAM" id="SSF48576">
    <property type="entry name" value="Terpenoid synthases"/>
    <property type="match status" value="1"/>
</dbReference>
<dbReference type="EMBL" id="JBHTJV010000026">
    <property type="protein sequence ID" value="MFD0917910.1"/>
    <property type="molecule type" value="Genomic_DNA"/>
</dbReference>
<comment type="caution">
    <text evidence="1">The sequence shown here is derived from an EMBL/GenBank/DDBJ whole genome shotgun (WGS) entry which is preliminary data.</text>
</comment>
<dbReference type="Pfam" id="PF00494">
    <property type="entry name" value="SQS_PSY"/>
    <property type="match status" value="1"/>
</dbReference>
<sequence>MADARDTFAEELSTLNNGLRESSRDLYLATLLMPEPVRALASVLFAYHVDLSNISRLVSEPMAGAIRLQWWADVMNGERAGEAQAHPLARTVLALLEKHELSSHVLAEKAQAHEFDLFAEPMENRAMLEGYFGETRSVLFQLLCTALAGQPTNDTADAAGHAGVSTGIVASLFDFERRRQMRQTIVPQDMLRAAGMDDDRYFAAEPADLALVFEAYCDLAWEHHEKAAAAIANLPKELRGIFALCALTPTYLSARQAQNGAVVDLQPLSQLRTQWLLYRQKL</sequence>
<protein>
    <submittedName>
        <fullName evidence="1">Phytoene/squalene synthase family protein</fullName>
    </submittedName>
</protein>
<dbReference type="InterPro" id="IPR002060">
    <property type="entry name" value="Squ/phyt_synthse"/>
</dbReference>
<evidence type="ECO:0000313" key="1">
    <source>
        <dbReference type="EMBL" id="MFD0917910.1"/>
    </source>
</evidence>
<dbReference type="Proteomes" id="UP001597101">
    <property type="component" value="Unassembled WGS sequence"/>
</dbReference>
<keyword evidence="2" id="KW-1185">Reference proteome</keyword>
<dbReference type="RefSeq" id="WP_377213766.1">
    <property type="nucleotide sequence ID" value="NZ_JBHTJV010000026.1"/>
</dbReference>
<gene>
    <name evidence="1" type="ORF">ACFQ14_16005</name>
</gene>
<reference evidence="2" key="1">
    <citation type="journal article" date="2019" name="Int. J. Syst. Evol. Microbiol.">
        <title>The Global Catalogue of Microorganisms (GCM) 10K type strain sequencing project: providing services to taxonomists for standard genome sequencing and annotation.</title>
        <authorList>
            <consortium name="The Broad Institute Genomics Platform"/>
            <consortium name="The Broad Institute Genome Sequencing Center for Infectious Disease"/>
            <person name="Wu L."/>
            <person name="Ma J."/>
        </authorList>
    </citation>
    <scope>NUCLEOTIDE SEQUENCE [LARGE SCALE GENOMIC DNA]</scope>
    <source>
        <strain evidence="2">CCUG 60023</strain>
    </source>
</reference>
<proteinExistence type="predicted"/>
<dbReference type="Gene3D" id="1.10.600.10">
    <property type="entry name" value="Farnesyl Diphosphate Synthase"/>
    <property type="match status" value="1"/>
</dbReference>
<evidence type="ECO:0000313" key="2">
    <source>
        <dbReference type="Proteomes" id="UP001597101"/>
    </source>
</evidence>
<dbReference type="InterPro" id="IPR008949">
    <property type="entry name" value="Isoprenoid_synthase_dom_sf"/>
</dbReference>